<reference evidence="2 3" key="1">
    <citation type="journal article" date="2018" name="PLoS Genet.">
        <title>Population sequencing reveals clonal diversity and ancestral inbreeding in the grapevine cultivar Chardonnay.</title>
        <authorList>
            <person name="Roach M.J."/>
            <person name="Johnson D.L."/>
            <person name="Bohlmann J."/>
            <person name="van Vuuren H.J."/>
            <person name="Jones S.J."/>
            <person name="Pretorius I.S."/>
            <person name="Schmidt S.A."/>
            <person name="Borneman A.R."/>
        </authorList>
    </citation>
    <scope>NUCLEOTIDE SEQUENCE [LARGE SCALE GENOMIC DNA]</scope>
    <source>
        <strain evidence="3">cv. Chardonnay</strain>
        <tissue evidence="2">Leaf</tissue>
    </source>
</reference>
<accession>A0A438FPI2</accession>
<comment type="caution">
    <text evidence="2">The sequence shown here is derived from an EMBL/GenBank/DDBJ whole genome shotgun (WGS) entry which is preliminary data.</text>
</comment>
<feature type="region of interest" description="Disordered" evidence="1">
    <location>
        <begin position="178"/>
        <end position="262"/>
    </location>
</feature>
<evidence type="ECO:0000256" key="1">
    <source>
        <dbReference type="SAM" id="MobiDB-lite"/>
    </source>
</evidence>
<organism evidence="2 3">
    <name type="scientific">Vitis vinifera</name>
    <name type="common">Grape</name>
    <dbReference type="NCBI Taxonomy" id="29760"/>
    <lineage>
        <taxon>Eukaryota</taxon>
        <taxon>Viridiplantae</taxon>
        <taxon>Streptophyta</taxon>
        <taxon>Embryophyta</taxon>
        <taxon>Tracheophyta</taxon>
        <taxon>Spermatophyta</taxon>
        <taxon>Magnoliopsida</taxon>
        <taxon>eudicotyledons</taxon>
        <taxon>Gunneridae</taxon>
        <taxon>Pentapetalae</taxon>
        <taxon>rosids</taxon>
        <taxon>Vitales</taxon>
        <taxon>Vitaceae</taxon>
        <taxon>Viteae</taxon>
        <taxon>Vitis</taxon>
    </lineage>
</organism>
<gene>
    <name evidence="2" type="ORF">CK203_065570</name>
</gene>
<dbReference type="EMBL" id="QGNW01000802">
    <property type="protein sequence ID" value="RVW61852.1"/>
    <property type="molecule type" value="Genomic_DNA"/>
</dbReference>
<sequence>MKSQPNAFNAKAGMYTLNEDVDMKAKFAAMTRRLEELELKKTHEVQAVAETPVEMFGDQVNVIGQFKPNNNAPYGNTYNSSWRNHPNFSWKPRAPQYQQLAQPSQQASSLEQAIVNLNKVVGDFVRDQKFINAQLSQRIDSVENTLNKRMDGMQNDLSQKIDNLQYSISRLTNLNSVQENDRFPSQPHQNPKGIHEVETHEGESSQVRDVKALITLRSGKKLELPTPKPHVEEEEKKRQRRGRKSKEIRKISVKGKRTMIQQ</sequence>
<name>A0A438FPI2_VITVI</name>
<evidence type="ECO:0000313" key="2">
    <source>
        <dbReference type="EMBL" id="RVW61852.1"/>
    </source>
</evidence>
<evidence type="ECO:0000313" key="3">
    <source>
        <dbReference type="Proteomes" id="UP000288805"/>
    </source>
</evidence>
<feature type="compositionally biased region" description="Basic and acidic residues" evidence="1">
    <location>
        <begin position="193"/>
        <end position="211"/>
    </location>
</feature>
<protein>
    <submittedName>
        <fullName evidence="2">Uncharacterized protein</fullName>
    </submittedName>
</protein>
<feature type="compositionally biased region" description="Basic residues" evidence="1">
    <location>
        <begin position="238"/>
        <end position="262"/>
    </location>
</feature>
<dbReference type="AlphaFoldDB" id="A0A438FPI2"/>
<proteinExistence type="predicted"/>
<dbReference type="Proteomes" id="UP000288805">
    <property type="component" value="Unassembled WGS sequence"/>
</dbReference>